<reference evidence="8" key="1">
    <citation type="submission" date="2016-10" db="EMBL/GenBank/DDBJ databases">
        <authorList>
            <person name="Varghese N."/>
            <person name="Submissions S."/>
        </authorList>
    </citation>
    <scope>NUCLEOTIDE SEQUENCE [LARGE SCALE GENOMIC DNA]</scope>
    <source>
        <strain evidence="8">DSM 44437</strain>
    </source>
</reference>
<dbReference type="PANTHER" id="PTHR43003:SF13">
    <property type="entry name" value="DNA-3-METHYLADENINE GLYCOSYLASE 2"/>
    <property type="match status" value="1"/>
</dbReference>
<evidence type="ECO:0000259" key="6">
    <source>
        <dbReference type="SMART" id="SM01009"/>
    </source>
</evidence>
<dbReference type="AlphaFoldDB" id="A0A1H9T9C1"/>
<dbReference type="FunFam" id="3.30.310.20:FF:000001">
    <property type="entry name" value="DNA-3-methyladenine glycosylase 2"/>
    <property type="match status" value="1"/>
</dbReference>
<evidence type="ECO:0000313" key="7">
    <source>
        <dbReference type="EMBL" id="SER93751.1"/>
    </source>
</evidence>
<dbReference type="Pfam" id="PF06029">
    <property type="entry name" value="AlkA_N"/>
    <property type="match status" value="1"/>
</dbReference>
<dbReference type="InterPro" id="IPR037046">
    <property type="entry name" value="AlkA_N_sf"/>
</dbReference>
<dbReference type="Gene3D" id="1.10.1670.10">
    <property type="entry name" value="Helix-hairpin-Helix base-excision DNA repair enzymes (C-terminal)"/>
    <property type="match status" value="1"/>
</dbReference>
<dbReference type="SUPFAM" id="SSF48150">
    <property type="entry name" value="DNA-glycosylase"/>
    <property type="match status" value="1"/>
</dbReference>
<evidence type="ECO:0000256" key="4">
    <source>
        <dbReference type="ARBA" id="ARBA00023204"/>
    </source>
</evidence>
<gene>
    <name evidence="7" type="ORF">SAMN04488000_113199</name>
</gene>
<dbReference type="Gene3D" id="3.30.310.20">
    <property type="entry name" value="DNA-3-methyladenine glycosylase AlkA, N-terminal domain"/>
    <property type="match status" value="1"/>
</dbReference>
<proteinExistence type="predicted"/>
<dbReference type="InterPro" id="IPR003265">
    <property type="entry name" value="HhH-GPD_domain"/>
</dbReference>
<dbReference type="GO" id="GO:0006307">
    <property type="term" value="P:DNA alkylation repair"/>
    <property type="evidence" value="ECO:0007669"/>
    <property type="project" value="TreeGrafter"/>
</dbReference>
<feature type="domain" description="HhH-GPD" evidence="5">
    <location>
        <begin position="136"/>
        <end position="282"/>
    </location>
</feature>
<dbReference type="InterPro" id="IPR011257">
    <property type="entry name" value="DNA_glycosylase"/>
</dbReference>
<protein>
    <recommendedName>
        <fullName evidence="2">DNA-3-methyladenine glycosylase II</fullName>
        <ecNumber evidence="2">3.2.2.21</ecNumber>
    </recommendedName>
</protein>
<evidence type="ECO:0000313" key="8">
    <source>
        <dbReference type="Proteomes" id="UP000199503"/>
    </source>
</evidence>
<dbReference type="SMART" id="SM01009">
    <property type="entry name" value="AlkA_N"/>
    <property type="match status" value="1"/>
</dbReference>
<dbReference type="PANTHER" id="PTHR43003">
    <property type="entry name" value="DNA-3-METHYLADENINE GLYCOSYLASE"/>
    <property type="match status" value="1"/>
</dbReference>
<dbReference type="EMBL" id="FOFV01000013">
    <property type="protein sequence ID" value="SER93751.1"/>
    <property type="molecule type" value="Genomic_DNA"/>
</dbReference>
<evidence type="ECO:0000256" key="3">
    <source>
        <dbReference type="ARBA" id="ARBA00022763"/>
    </source>
</evidence>
<evidence type="ECO:0000259" key="5">
    <source>
        <dbReference type="SMART" id="SM00478"/>
    </source>
</evidence>
<evidence type="ECO:0000256" key="2">
    <source>
        <dbReference type="ARBA" id="ARBA00012000"/>
    </source>
</evidence>
<dbReference type="RefSeq" id="WP_281245007.1">
    <property type="nucleotide sequence ID" value="NZ_FOFV01000013.1"/>
</dbReference>
<dbReference type="InterPro" id="IPR051912">
    <property type="entry name" value="Alkylbase_DNA_Glycosylase/TA"/>
</dbReference>
<dbReference type="Proteomes" id="UP000199503">
    <property type="component" value="Unassembled WGS sequence"/>
</dbReference>
<dbReference type="GO" id="GO:0005737">
    <property type="term" value="C:cytoplasm"/>
    <property type="evidence" value="ECO:0007669"/>
    <property type="project" value="TreeGrafter"/>
</dbReference>
<sequence>MLVGMRLSTFSERLSFQSPLCPDNLFGHLIATAVPGVEEWRDGVYRRTLRLPCGFGIASLKPFPDHVACTLELSDPRDSATALDLCRFLLDLDADPLVVDAALSADPLLAPLVSAAPGRRVPRTVDGAEFAIRAVLGQQVSTKAARTHAARLVAAYGTPVGDLFSFPLAFDVGELAVPESRRRTMAALLGALESGLDLSPGADRAVAREWLLSLPGFGPWTVETILMRSLGDDDAFLPTDLGIRLAAEALGLPTTPAALLRRSEAWRPWRAYAVQHLWATGDHEVNRIPA</sequence>
<comment type="catalytic activity">
    <reaction evidence="1">
        <text>Hydrolysis of alkylated DNA, releasing 3-methyladenine, 3-methylguanine, 7-methylguanine and 7-methyladenine.</text>
        <dbReference type="EC" id="3.2.2.21"/>
    </reaction>
</comment>
<dbReference type="SUPFAM" id="SSF55945">
    <property type="entry name" value="TATA-box binding protein-like"/>
    <property type="match status" value="1"/>
</dbReference>
<dbReference type="CDD" id="cd00056">
    <property type="entry name" value="ENDO3c"/>
    <property type="match status" value="1"/>
</dbReference>
<dbReference type="InterPro" id="IPR010316">
    <property type="entry name" value="AlkA_N"/>
</dbReference>
<feature type="domain" description="DNA-3-methyladenine glycosylase AlkA N-terminal" evidence="6">
    <location>
        <begin position="11"/>
        <end position="126"/>
    </location>
</feature>
<dbReference type="GO" id="GO:0008725">
    <property type="term" value="F:DNA-3-methyladenine glycosylase activity"/>
    <property type="evidence" value="ECO:0007669"/>
    <property type="project" value="TreeGrafter"/>
</dbReference>
<accession>A0A1H9T9C1</accession>
<dbReference type="SMART" id="SM00478">
    <property type="entry name" value="ENDO3c"/>
    <property type="match status" value="1"/>
</dbReference>
<dbReference type="GO" id="GO:0032131">
    <property type="term" value="F:alkylated DNA binding"/>
    <property type="evidence" value="ECO:0007669"/>
    <property type="project" value="TreeGrafter"/>
</dbReference>
<dbReference type="GO" id="GO:0032993">
    <property type="term" value="C:protein-DNA complex"/>
    <property type="evidence" value="ECO:0007669"/>
    <property type="project" value="TreeGrafter"/>
</dbReference>
<dbReference type="GO" id="GO:0006285">
    <property type="term" value="P:base-excision repair, AP site formation"/>
    <property type="evidence" value="ECO:0007669"/>
    <property type="project" value="TreeGrafter"/>
</dbReference>
<organism evidence="7 8">
    <name type="scientific">Lentzea albida</name>
    <dbReference type="NCBI Taxonomy" id="65499"/>
    <lineage>
        <taxon>Bacteria</taxon>
        <taxon>Bacillati</taxon>
        <taxon>Actinomycetota</taxon>
        <taxon>Actinomycetes</taxon>
        <taxon>Pseudonocardiales</taxon>
        <taxon>Pseudonocardiaceae</taxon>
        <taxon>Lentzea</taxon>
    </lineage>
</organism>
<dbReference type="InterPro" id="IPR023170">
    <property type="entry name" value="HhH_base_excis_C"/>
</dbReference>
<dbReference type="Gene3D" id="1.10.340.30">
    <property type="entry name" value="Hypothetical protein, domain 2"/>
    <property type="match status" value="1"/>
</dbReference>
<dbReference type="GO" id="GO:0043916">
    <property type="term" value="F:DNA-7-methylguanine glycosylase activity"/>
    <property type="evidence" value="ECO:0007669"/>
    <property type="project" value="TreeGrafter"/>
</dbReference>
<keyword evidence="4" id="KW-0234">DNA repair</keyword>
<evidence type="ECO:0000256" key="1">
    <source>
        <dbReference type="ARBA" id="ARBA00000086"/>
    </source>
</evidence>
<keyword evidence="3" id="KW-0227">DNA damage</keyword>
<name>A0A1H9T9C1_9PSEU</name>
<dbReference type="STRING" id="65499.SAMN04488000_113199"/>
<keyword evidence="8" id="KW-1185">Reference proteome</keyword>
<dbReference type="EC" id="3.2.2.21" evidence="2"/>